<dbReference type="EMBL" id="GECZ01007528">
    <property type="protein sequence ID" value="JAS62241.1"/>
    <property type="molecule type" value="Transcribed_RNA"/>
</dbReference>
<organism evidence="2">
    <name type="scientific">Cuerna arida</name>
    <dbReference type="NCBI Taxonomy" id="1464854"/>
    <lineage>
        <taxon>Eukaryota</taxon>
        <taxon>Metazoa</taxon>
        <taxon>Ecdysozoa</taxon>
        <taxon>Arthropoda</taxon>
        <taxon>Hexapoda</taxon>
        <taxon>Insecta</taxon>
        <taxon>Pterygota</taxon>
        <taxon>Neoptera</taxon>
        <taxon>Paraneoptera</taxon>
        <taxon>Hemiptera</taxon>
        <taxon>Auchenorrhyncha</taxon>
        <taxon>Membracoidea</taxon>
        <taxon>Cicadellidae</taxon>
        <taxon>Cicadellinae</taxon>
        <taxon>Proconiini</taxon>
        <taxon>Cuerna</taxon>
    </lineage>
</organism>
<proteinExistence type="predicted"/>
<dbReference type="InterPro" id="IPR012337">
    <property type="entry name" value="RNaseH-like_sf"/>
</dbReference>
<sequence>KVTLTWVQEHQGIEGNEEADILAKQGASTPFIGPEPSFSLGDAFFKQKLKEEEVREKKYLWDNRPGLRQSKALLGDYNRGRSEQCIKLCRNKLRIFTGLVTGHCRLKGHLHKLGLEGDGKCRFCQEEEETPLHLLKDCGAVMRKRVKCLGYHEAQAGTIPNLDPLQILDFVAELGLEGLL</sequence>
<dbReference type="InterPro" id="IPR036397">
    <property type="entry name" value="RNaseH_sf"/>
</dbReference>
<protein>
    <recommendedName>
        <fullName evidence="1">RNase H type-1 domain-containing protein</fullName>
    </recommendedName>
</protein>
<reference evidence="2" key="1">
    <citation type="submission" date="2015-11" db="EMBL/GenBank/DDBJ databases">
        <title>De novo transcriptome assembly of four potential Pierce s Disease insect vectors from Arizona vineyards.</title>
        <authorList>
            <person name="Tassone E.E."/>
        </authorList>
    </citation>
    <scope>NUCLEOTIDE SEQUENCE</scope>
</reference>
<dbReference type="SUPFAM" id="SSF53098">
    <property type="entry name" value="Ribonuclease H-like"/>
    <property type="match status" value="1"/>
</dbReference>
<evidence type="ECO:0000313" key="2">
    <source>
        <dbReference type="EMBL" id="JAS62241.1"/>
    </source>
</evidence>
<dbReference type="PROSITE" id="PS50879">
    <property type="entry name" value="RNASE_H_1"/>
    <property type="match status" value="1"/>
</dbReference>
<gene>
    <name evidence="2" type="ORF">g.35846</name>
</gene>
<dbReference type="InterPro" id="IPR002156">
    <property type="entry name" value="RNaseH_domain"/>
</dbReference>
<dbReference type="GO" id="GO:0004523">
    <property type="term" value="F:RNA-DNA hybrid ribonuclease activity"/>
    <property type="evidence" value="ECO:0007669"/>
    <property type="project" value="InterPro"/>
</dbReference>
<feature type="non-terminal residue" evidence="2">
    <location>
        <position position="1"/>
    </location>
</feature>
<dbReference type="AlphaFoldDB" id="A0A1B6GII9"/>
<name>A0A1B6GII9_9HEMI</name>
<evidence type="ECO:0000259" key="1">
    <source>
        <dbReference type="PROSITE" id="PS50879"/>
    </source>
</evidence>
<dbReference type="GO" id="GO:0003676">
    <property type="term" value="F:nucleic acid binding"/>
    <property type="evidence" value="ECO:0007669"/>
    <property type="project" value="InterPro"/>
</dbReference>
<accession>A0A1B6GII9</accession>
<feature type="domain" description="RNase H type-1" evidence="1">
    <location>
        <begin position="1"/>
        <end position="28"/>
    </location>
</feature>
<dbReference type="Gene3D" id="3.30.420.10">
    <property type="entry name" value="Ribonuclease H-like superfamily/Ribonuclease H"/>
    <property type="match status" value="1"/>
</dbReference>